<feature type="domain" description="Reverse transcriptase RNase H-like" evidence="8">
    <location>
        <begin position="379"/>
        <end position="439"/>
    </location>
</feature>
<dbReference type="HOGENOM" id="CLU_620202_0_0_1"/>
<protein>
    <recommendedName>
        <fullName evidence="8">Reverse transcriptase RNase H-like domain-containing protein</fullName>
    </recommendedName>
</protein>
<dbReference type="SUPFAM" id="SSF56672">
    <property type="entry name" value="DNA/RNA polymerases"/>
    <property type="match status" value="2"/>
</dbReference>
<dbReference type="InterPro" id="IPR053134">
    <property type="entry name" value="RNA-dir_DNA_polymerase"/>
</dbReference>
<evidence type="ECO:0000256" key="2">
    <source>
        <dbReference type="ARBA" id="ARBA00022695"/>
    </source>
</evidence>
<dbReference type="PANTHER" id="PTHR24559">
    <property type="entry name" value="TRANSPOSON TY3-I GAG-POL POLYPROTEIN"/>
    <property type="match status" value="1"/>
</dbReference>
<evidence type="ECO:0000259" key="8">
    <source>
        <dbReference type="Pfam" id="PF17917"/>
    </source>
</evidence>
<gene>
    <name evidence="9" type="ORF">MTR_0030s0330</name>
</gene>
<dbReference type="Pfam" id="PF17917">
    <property type="entry name" value="RT_RNaseH"/>
    <property type="match status" value="1"/>
</dbReference>
<dbReference type="AlphaFoldDB" id="A0A072TIK7"/>
<reference evidence="9 11" key="1">
    <citation type="journal article" date="2011" name="Nature">
        <title>The Medicago genome provides insight into the evolution of rhizobial symbioses.</title>
        <authorList>
            <person name="Young N.D."/>
            <person name="Debelle F."/>
            <person name="Oldroyd G.E."/>
            <person name="Geurts R."/>
            <person name="Cannon S.B."/>
            <person name="Udvardi M.K."/>
            <person name="Benedito V.A."/>
            <person name="Mayer K.F."/>
            <person name="Gouzy J."/>
            <person name="Schoof H."/>
            <person name="Van de Peer Y."/>
            <person name="Proost S."/>
            <person name="Cook D.R."/>
            <person name="Meyers B.C."/>
            <person name="Spannagl M."/>
            <person name="Cheung F."/>
            <person name="De Mita S."/>
            <person name="Krishnakumar V."/>
            <person name="Gundlach H."/>
            <person name="Zhou S."/>
            <person name="Mudge J."/>
            <person name="Bharti A.K."/>
            <person name="Murray J.D."/>
            <person name="Naoumkina M.A."/>
            <person name="Rosen B."/>
            <person name="Silverstein K.A."/>
            <person name="Tang H."/>
            <person name="Rombauts S."/>
            <person name="Zhao P.X."/>
            <person name="Zhou P."/>
            <person name="Barbe V."/>
            <person name="Bardou P."/>
            <person name="Bechner M."/>
            <person name="Bellec A."/>
            <person name="Berger A."/>
            <person name="Berges H."/>
            <person name="Bidwell S."/>
            <person name="Bisseling T."/>
            <person name="Choisne N."/>
            <person name="Couloux A."/>
            <person name="Denny R."/>
            <person name="Deshpande S."/>
            <person name="Dai X."/>
            <person name="Doyle J.J."/>
            <person name="Dudez A.M."/>
            <person name="Farmer A.D."/>
            <person name="Fouteau S."/>
            <person name="Franken C."/>
            <person name="Gibelin C."/>
            <person name="Gish J."/>
            <person name="Goldstein S."/>
            <person name="Gonzalez A.J."/>
            <person name="Green P.J."/>
            <person name="Hallab A."/>
            <person name="Hartog M."/>
            <person name="Hua A."/>
            <person name="Humphray S.J."/>
            <person name="Jeong D.H."/>
            <person name="Jing Y."/>
            <person name="Jocker A."/>
            <person name="Kenton S.M."/>
            <person name="Kim D.J."/>
            <person name="Klee K."/>
            <person name="Lai H."/>
            <person name="Lang C."/>
            <person name="Lin S."/>
            <person name="Macmil S.L."/>
            <person name="Magdelenat G."/>
            <person name="Matthews L."/>
            <person name="McCorrison J."/>
            <person name="Monaghan E.L."/>
            <person name="Mun J.H."/>
            <person name="Najar F.Z."/>
            <person name="Nicholson C."/>
            <person name="Noirot C."/>
            <person name="O'Bleness M."/>
            <person name="Paule C.R."/>
            <person name="Poulain J."/>
            <person name="Prion F."/>
            <person name="Qin B."/>
            <person name="Qu C."/>
            <person name="Retzel E.F."/>
            <person name="Riddle C."/>
            <person name="Sallet E."/>
            <person name="Samain S."/>
            <person name="Samson N."/>
            <person name="Sanders I."/>
            <person name="Saurat O."/>
            <person name="Scarpelli C."/>
            <person name="Schiex T."/>
            <person name="Segurens B."/>
            <person name="Severin A.J."/>
            <person name="Sherrier D.J."/>
            <person name="Shi R."/>
            <person name="Sims S."/>
            <person name="Singer S.R."/>
            <person name="Sinharoy S."/>
            <person name="Sterck L."/>
            <person name="Viollet A."/>
            <person name="Wang B.B."/>
            <person name="Wang K."/>
            <person name="Wang M."/>
            <person name="Wang X."/>
            <person name="Warfsmann J."/>
            <person name="Weissenbach J."/>
            <person name="White D.D."/>
            <person name="White J.D."/>
            <person name="Wiley G.B."/>
            <person name="Wincker P."/>
            <person name="Xing Y."/>
            <person name="Yang L."/>
            <person name="Yao Z."/>
            <person name="Ying F."/>
            <person name="Zhai J."/>
            <person name="Zhou L."/>
            <person name="Zuber A."/>
            <person name="Denarie J."/>
            <person name="Dixon R.A."/>
            <person name="May G.D."/>
            <person name="Schwartz D.C."/>
            <person name="Rogers J."/>
            <person name="Quetier F."/>
            <person name="Town C.D."/>
            <person name="Roe B.A."/>
        </authorList>
    </citation>
    <scope>NUCLEOTIDE SEQUENCE [LARGE SCALE GENOMIC DNA]</scope>
    <source>
        <strain evidence="9">A17</strain>
        <strain evidence="10 11">cv. Jemalong A17</strain>
    </source>
</reference>
<evidence type="ECO:0000256" key="6">
    <source>
        <dbReference type="ARBA" id="ARBA00022918"/>
    </source>
</evidence>
<name>A0A072TIK7_MEDTR</name>
<keyword evidence="11" id="KW-1185">Reference proteome</keyword>
<evidence type="ECO:0000256" key="5">
    <source>
        <dbReference type="ARBA" id="ARBA00022801"/>
    </source>
</evidence>
<keyword evidence="4" id="KW-0255">Endonuclease</keyword>
<reference evidence="9 11" key="2">
    <citation type="journal article" date="2014" name="BMC Genomics">
        <title>An improved genome release (version Mt4.0) for the model legume Medicago truncatula.</title>
        <authorList>
            <person name="Tang H."/>
            <person name="Krishnakumar V."/>
            <person name="Bidwell S."/>
            <person name="Rosen B."/>
            <person name="Chan A."/>
            <person name="Zhou S."/>
            <person name="Gentzbittel L."/>
            <person name="Childs K.L."/>
            <person name="Yandell M."/>
            <person name="Gundlach H."/>
            <person name="Mayer K.F."/>
            <person name="Schwartz D.C."/>
            <person name="Town C.D."/>
        </authorList>
    </citation>
    <scope>GENOME REANNOTATION</scope>
    <source>
        <strain evidence="9">A17</strain>
        <strain evidence="10 11">cv. Jemalong A17</strain>
    </source>
</reference>
<proteinExistence type="predicted"/>
<evidence type="ECO:0000256" key="4">
    <source>
        <dbReference type="ARBA" id="ARBA00022759"/>
    </source>
</evidence>
<dbReference type="Proteomes" id="UP000002051">
    <property type="component" value="Unassembled WGS sequence"/>
</dbReference>
<evidence type="ECO:0000256" key="1">
    <source>
        <dbReference type="ARBA" id="ARBA00022679"/>
    </source>
</evidence>
<dbReference type="GO" id="GO:0003964">
    <property type="term" value="F:RNA-directed DNA polymerase activity"/>
    <property type="evidence" value="ECO:0007669"/>
    <property type="project" value="UniProtKB-KW"/>
</dbReference>
<feature type="region of interest" description="Disordered" evidence="7">
    <location>
        <begin position="35"/>
        <end position="59"/>
    </location>
</feature>
<evidence type="ECO:0000313" key="9">
    <source>
        <dbReference type="EMBL" id="KEH17237.1"/>
    </source>
</evidence>
<accession>A0A072TIK7</accession>
<sequence>MVHTRINDIKLVAHINELVESSTIRGRSLFKGRERGRVEQARGGAPFEKSPREKAPYAPHVDGLDGPGVLPTMQATETQVNHPIVVAVPKVFRVHMTCARKSSNKAIDFVKKVEGVKRDRDAKAFSKKDKSKDIVQSHAYWTSCRSRLGQWYPRAMIKIVEDIHEVGEGGIIEVVKVGKMVTWAEEHCNQEKRWYVKMRLWKGKIYSGNVCTSLSKLRSFQFRQKKLVGQGCLAYLDHIRDVEVEYPLIESILVVSQFREVCSTYSLGMIPYRDIDFCIDLESGTYPIFITSYRMAPAMLTKLKAQIQDSMIMCKDYRQLNRVTTRNKYTLPLIDDLFNQLWRLKIRHEDVPKKVSRTHYGHYEFLVISFGLTNAPLVVMTYESWNLKVHELNYLTYDLELAAVLFDLKTYQHYLYRVRCEIFSDYCSLQHVFNQKKINLRE</sequence>
<evidence type="ECO:0000313" key="10">
    <source>
        <dbReference type="EnsemblPlants" id="KEH17237"/>
    </source>
</evidence>
<dbReference type="PANTHER" id="PTHR24559:SF444">
    <property type="entry name" value="REVERSE TRANSCRIPTASE DOMAIN-CONTAINING PROTEIN"/>
    <property type="match status" value="1"/>
</dbReference>
<keyword evidence="5" id="KW-0378">Hydrolase</keyword>
<dbReference type="EnsemblPlants" id="KEH17237">
    <property type="protein sequence ID" value="KEH17237"/>
    <property type="gene ID" value="MTR_0030s0330"/>
</dbReference>
<organism evidence="9 11">
    <name type="scientific">Medicago truncatula</name>
    <name type="common">Barrel medic</name>
    <name type="synonym">Medicago tribuloides</name>
    <dbReference type="NCBI Taxonomy" id="3880"/>
    <lineage>
        <taxon>Eukaryota</taxon>
        <taxon>Viridiplantae</taxon>
        <taxon>Streptophyta</taxon>
        <taxon>Embryophyta</taxon>
        <taxon>Tracheophyta</taxon>
        <taxon>Spermatophyta</taxon>
        <taxon>Magnoliopsida</taxon>
        <taxon>eudicotyledons</taxon>
        <taxon>Gunneridae</taxon>
        <taxon>Pentapetalae</taxon>
        <taxon>rosids</taxon>
        <taxon>fabids</taxon>
        <taxon>Fabales</taxon>
        <taxon>Fabaceae</taxon>
        <taxon>Papilionoideae</taxon>
        <taxon>50 kb inversion clade</taxon>
        <taxon>NPAAA clade</taxon>
        <taxon>Hologalegina</taxon>
        <taxon>IRL clade</taxon>
        <taxon>Trifolieae</taxon>
        <taxon>Medicago</taxon>
    </lineage>
</organism>
<keyword evidence="6" id="KW-0695">RNA-directed DNA polymerase</keyword>
<dbReference type="Gene3D" id="3.10.10.10">
    <property type="entry name" value="HIV Type 1 Reverse Transcriptase, subunit A, domain 1"/>
    <property type="match status" value="1"/>
</dbReference>
<dbReference type="EMBL" id="KL402755">
    <property type="protein sequence ID" value="KEH17237.1"/>
    <property type="molecule type" value="Genomic_DNA"/>
</dbReference>
<evidence type="ECO:0000256" key="7">
    <source>
        <dbReference type="SAM" id="MobiDB-lite"/>
    </source>
</evidence>
<keyword evidence="1" id="KW-0808">Transferase</keyword>
<dbReference type="InterPro" id="IPR043502">
    <property type="entry name" value="DNA/RNA_pol_sf"/>
</dbReference>
<keyword evidence="2" id="KW-0548">Nucleotidyltransferase</keyword>
<dbReference type="GO" id="GO:0004519">
    <property type="term" value="F:endonuclease activity"/>
    <property type="evidence" value="ECO:0007669"/>
    <property type="project" value="UniProtKB-KW"/>
</dbReference>
<dbReference type="GO" id="GO:0016787">
    <property type="term" value="F:hydrolase activity"/>
    <property type="evidence" value="ECO:0007669"/>
    <property type="project" value="UniProtKB-KW"/>
</dbReference>
<keyword evidence="3" id="KW-0540">Nuclease</keyword>
<reference evidence="10" key="3">
    <citation type="submission" date="2015-06" db="UniProtKB">
        <authorList>
            <consortium name="EnsemblPlants"/>
        </authorList>
    </citation>
    <scope>IDENTIFICATION</scope>
    <source>
        <strain evidence="10">cv. Jemalong A17</strain>
    </source>
</reference>
<evidence type="ECO:0000313" key="11">
    <source>
        <dbReference type="Proteomes" id="UP000002051"/>
    </source>
</evidence>
<evidence type="ECO:0000256" key="3">
    <source>
        <dbReference type="ARBA" id="ARBA00022722"/>
    </source>
</evidence>
<dbReference type="InterPro" id="IPR041373">
    <property type="entry name" value="RT_RNaseH"/>
</dbReference>